<accession>A0ABP8ZTB1</accession>
<organism evidence="1 2">
    <name type="scientific">Flavobacterium hankyongi</name>
    <dbReference type="NCBI Taxonomy" id="1176532"/>
    <lineage>
        <taxon>Bacteria</taxon>
        <taxon>Pseudomonadati</taxon>
        <taxon>Bacteroidota</taxon>
        <taxon>Flavobacteriia</taxon>
        <taxon>Flavobacteriales</taxon>
        <taxon>Flavobacteriaceae</taxon>
        <taxon>Flavobacterium</taxon>
    </lineage>
</organism>
<comment type="caution">
    <text evidence="1">The sequence shown here is derived from an EMBL/GenBank/DDBJ whole genome shotgun (WGS) entry which is preliminary data.</text>
</comment>
<evidence type="ECO:0000313" key="2">
    <source>
        <dbReference type="Proteomes" id="UP001500141"/>
    </source>
</evidence>
<proteinExistence type="predicted"/>
<dbReference type="RefSeq" id="WP_264541931.1">
    <property type="nucleotide sequence ID" value="NZ_BAABIP010000010.1"/>
</dbReference>
<dbReference type="EMBL" id="BAABIP010000010">
    <property type="protein sequence ID" value="GAA4764732.1"/>
    <property type="molecule type" value="Genomic_DNA"/>
</dbReference>
<evidence type="ECO:0000313" key="1">
    <source>
        <dbReference type="EMBL" id="GAA4764732.1"/>
    </source>
</evidence>
<dbReference type="PROSITE" id="PS51257">
    <property type="entry name" value="PROKAR_LIPOPROTEIN"/>
    <property type="match status" value="1"/>
</dbReference>
<evidence type="ECO:0008006" key="3">
    <source>
        <dbReference type="Google" id="ProtNLM"/>
    </source>
</evidence>
<reference evidence="2" key="1">
    <citation type="journal article" date="2019" name="Int. J. Syst. Evol. Microbiol.">
        <title>The Global Catalogue of Microorganisms (GCM) 10K type strain sequencing project: providing services to taxonomists for standard genome sequencing and annotation.</title>
        <authorList>
            <consortium name="The Broad Institute Genomics Platform"/>
            <consortium name="The Broad Institute Genome Sequencing Center for Infectious Disease"/>
            <person name="Wu L."/>
            <person name="Ma J."/>
        </authorList>
    </citation>
    <scope>NUCLEOTIDE SEQUENCE [LARGE SCALE GENOMIC DNA]</scope>
    <source>
        <strain evidence="2">JCM 18198</strain>
    </source>
</reference>
<gene>
    <name evidence="1" type="ORF">GCM10023230_12780</name>
</gene>
<sequence>MKNLFSIKKILLLTFILLIISACQKREINFSNALLLEQSKELTLANKREFHGLLSAIYSINLEENKQTSVETKKLENLFAEFEKFELKLQKANRAKSIELIDKEYAKFKNDVVFNIPGFVFKPLVTEELNKLNDDVFKSYATSKISRLYLDSAGYIFTSRSYGREPL</sequence>
<keyword evidence="2" id="KW-1185">Reference proteome</keyword>
<name>A0ABP8ZTB1_9FLAO</name>
<dbReference type="Proteomes" id="UP001500141">
    <property type="component" value="Unassembled WGS sequence"/>
</dbReference>
<protein>
    <recommendedName>
        <fullName evidence="3">Gliding motility-associated protein GldM N-terminal domain-containing protein</fullName>
    </recommendedName>
</protein>